<sequence>MAEKPWDVPDRLPVDPGRVLYHHPMIPRARLITLAREHEEATALLLTRDALRQVGYDLLPSWAAPWSWRKDPYRPRVYLRRRCYYIAPAAEVADRRQRLAQRESRAAAQEG</sequence>
<dbReference type="Proteomes" id="UP001163687">
    <property type="component" value="Chromosome"/>
</dbReference>
<organism evidence="1 2">
    <name type="scientific">Caldinitratiruptor microaerophilus</name>
    <dbReference type="NCBI Taxonomy" id="671077"/>
    <lineage>
        <taxon>Bacteria</taxon>
        <taxon>Bacillati</taxon>
        <taxon>Bacillota</taxon>
        <taxon>Clostridia</taxon>
        <taxon>Eubacteriales</taxon>
        <taxon>Symbiobacteriaceae</taxon>
        <taxon>Caldinitratiruptor</taxon>
    </lineage>
</organism>
<evidence type="ECO:0000313" key="2">
    <source>
        <dbReference type="Proteomes" id="UP001163687"/>
    </source>
</evidence>
<accession>A0AA35CMV9</accession>
<name>A0AA35CMV9_9FIRM</name>
<protein>
    <submittedName>
        <fullName evidence="1">Uncharacterized protein</fullName>
    </submittedName>
</protein>
<evidence type="ECO:0000313" key="1">
    <source>
        <dbReference type="EMBL" id="BDG60281.1"/>
    </source>
</evidence>
<dbReference type="RefSeq" id="WP_264844345.1">
    <property type="nucleotide sequence ID" value="NZ_AP025628.1"/>
</dbReference>
<gene>
    <name evidence="1" type="ORF">caldi_13710</name>
</gene>
<proteinExistence type="predicted"/>
<dbReference type="AlphaFoldDB" id="A0AA35CMV9"/>
<keyword evidence="2" id="KW-1185">Reference proteome</keyword>
<dbReference type="KEGG" id="cmic:caldi_13710"/>
<dbReference type="EMBL" id="AP025628">
    <property type="protein sequence ID" value="BDG60281.1"/>
    <property type="molecule type" value="Genomic_DNA"/>
</dbReference>
<reference evidence="1" key="1">
    <citation type="submission" date="2022-03" db="EMBL/GenBank/DDBJ databases">
        <title>Complete genome sequence of Caldinitratiruptor microaerophilus.</title>
        <authorList>
            <person name="Mukaiyama R."/>
            <person name="Nishiyama T."/>
            <person name="Ueda K."/>
        </authorList>
    </citation>
    <scope>NUCLEOTIDE SEQUENCE</scope>
    <source>
        <strain evidence="1">JCM 16183</strain>
    </source>
</reference>